<dbReference type="PANTHER" id="PTHR35602">
    <property type="entry name" value="ESTERASE YQIA-RELATED"/>
    <property type="match status" value="1"/>
</dbReference>
<dbReference type="SUPFAM" id="SSF53474">
    <property type="entry name" value="alpha/beta-Hydrolases"/>
    <property type="match status" value="1"/>
</dbReference>
<accession>A0ABW4B2E0</accession>
<dbReference type="Gene3D" id="3.40.50.1820">
    <property type="entry name" value="alpha/beta hydrolase"/>
    <property type="match status" value="1"/>
</dbReference>
<evidence type="ECO:0000313" key="1">
    <source>
        <dbReference type="EMBL" id="MFD1384392.1"/>
    </source>
</evidence>
<organism evidence="1 2">
    <name type="scientific">Rhodanobacter aciditrophus</name>
    <dbReference type="NCBI Taxonomy" id="1623218"/>
    <lineage>
        <taxon>Bacteria</taxon>
        <taxon>Pseudomonadati</taxon>
        <taxon>Pseudomonadota</taxon>
        <taxon>Gammaproteobacteria</taxon>
        <taxon>Lysobacterales</taxon>
        <taxon>Rhodanobacteraceae</taxon>
        <taxon>Rhodanobacter</taxon>
    </lineage>
</organism>
<dbReference type="Pfam" id="PF05728">
    <property type="entry name" value="UPF0227"/>
    <property type="match status" value="1"/>
</dbReference>
<dbReference type="GO" id="GO:0016787">
    <property type="term" value="F:hydrolase activity"/>
    <property type="evidence" value="ECO:0007669"/>
    <property type="project" value="UniProtKB-KW"/>
</dbReference>
<dbReference type="RefSeq" id="WP_377368563.1">
    <property type="nucleotide sequence ID" value="NZ_JBHTMN010000014.1"/>
</dbReference>
<evidence type="ECO:0000313" key="2">
    <source>
        <dbReference type="Proteomes" id="UP001597059"/>
    </source>
</evidence>
<reference evidence="2" key="1">
    <citation type="journal article" date="2019" name="Int. J. Syst. Evol. Microbiol.">
        <title>The Global Catalogue of Microorganisms (GCM) 10K type strain sequencing project: providing services to taxonomists for standard genome sequencing and annotation.</title>
        <authorList>
            <consortium name="The Broad Institute Genomics Platform"/>
            <consortium name="The Broad Institute Genome Sequencing Center for Infectious Disease"/>
            <person name="Wu L."/>
            <person name="Ma J."/>
        </authorList>
    </citation>
    <scope>NUCLEOTIDE SEQUENCE [LARGE SCALE GENOMIC DNA]</scope>
    <source>
        <strain evidence="2">JCM 30774</strain>
    </source>
</reference>
<sequence length="194" mass="22180">MPFLMYVHGFNSSEKSYKSQQVKQRMEALGLGEHFACPRLPWQPAKAIAELSDFIEQRLAEEHEVALVGSSLGGFYATYLGERFQLPVVLVNPAVEAPKLLRHYLGPQHNPYTDEHYVLAERHMGELEAIDIAAPETSRTWLMVQEQDEVLDYRAALQRYPTPAKLTHEEGGDHSFVKFDRFIDEILRFSGFSV</sequence>
<gene>
    <name evidence="1" type="ORF">ACFQ45_13515</name>
</gene>
<protein>
    <submittedName>
        <fullName evidence="1">YqiA/YcfP family alpha/beta fold hydrolase</fullName>
    </submittedName>
</protein>
<keyword evidence="1" id="KW-0378">Hydrolase</keyword>
<dbReference type="Proteomes" id="UP001597059">
    <property type="component" value="Unassembled WGS sequence"/>
</dbReference>
<proteinExistence type="predicted"/>
<dbReference type="InterPro" id="IPR029058">
    <property type="entry name" value="AB_hydrolase_fold"/>
</dbReference>
<comment type="caution">
    <text evidence="1">The sequence shown here is derived from an EMBL/GenBank/DDBJ whole genome shotgun (WGS) entry which is preliminary data.</text>
</comment>
<name>A0ABW4B2E0_9GAMM</name>
<dbReference type="InterPro" id="IPR008886">
    <property type="entry name" value="UPF0227/Esterase_YqiA"/>
</dbReference>
<dbReference type="PANTHER" id="PTHR35602:SF3">
    <property type="entry name" value="ESTERASE YQIA"/>
    <property type="match status" value="1"/>
</dbReference>
<keyword evidence="2" id="KW-1185">Reference proteome</keyword>
<dbReference type="EMBL" id="JBHTMN010000014">
    <property type="protein sequence ID" value="MFD1384392.1"/>
    <property type="molecule type" value="Genomic_DNA"/>
</dbReference>